<protein>
    <submittedName>
        <fullName evidence="2">Uncharacterized protein</fullName>
    </submittedName>
</protein>
<dbReference type="AlphaFoldDB" id="A0A9P5XCB2"/>
<reference evidence="2" key="1">
    <citation type="submission" date="2020-11" db="EMBL/GenBank/DDBJ databases">
        <authorList>
            <consortium name="DOE Joint Genome Institute"/>
            <person name="Ahrendt S."/>
            <person name="Riley R."/>
            <person name="Andreopoulos W."/>
            <person name="Labutti K."/>
            <person name="Pangilinan J."/>
            <person name="Ruiz-Duenas F.J."/>
            <person name="Barrasa J.M."/>
            <person name="Sanchez-Garcia M."/>
            <person name="Camarero S."/>
            <person name="Miyauchi S."/>
            <person name="Serrano A."/>
            <person name="Linde D."/>
            <person name="Babiker R."/>
            <person name="Drula E."/>
            <person name="Ayuso-Fernandez I."/>
            <person name="Pacheco R."/>
            <person name="Padilla G."/>
            <person name="Ferreira P."/>
            <person name="Barriuso J."/>
            <person name="Kellner H."/>
            <person name="Castanera R."/>
            <person name="Alfaro M."/>
            <person name="Ramirez L."/>
            <person name="Pisabarro A.G."/>
            <person name="Kuo A."/>
            <person name="Tritt A."/>
            <person name="Lipzen A."/>
            <person name="He G."/>
            <person name="Yan M."/>
            <person name="Ng V."/>
            <person name="Cullen D."/>
            <person name="Martin F."/>
            <person name="Rosso M.-N."/>
            <person name="Henrissat B."/>
            <person name="Hibbett D."/>
            <person name="Martinez A.T."/>
            <person name="Grigoriev I.V."/>
        </authorList>
    </citation>
    <scope>NUCLEOTIDE SEQUENCE</scope>
    <source>
        <strain evidence="2">MF-IS2</strain>
    </source>
</reference>
<keyword evidence="1" id="KW-1133">Transmembrane helix</keyword>
<evidence type="ECO:0000313" key="2">
    <source>
        <dbReference type="EMBL" id="KAF9448080.1"/>
    </source>
</evidence>
<evidence type="ECO:0000256" key="1">
    <source>
        <dbReference type="SAM" id="Phobius"/>
    </source>
</evidence>
<keyword evidence="3" id="KW-1185">Reference proteome</keyword>
<dbReference type="EMBL" id="MU151174">
    <property type="protein sequence ID" value="KAF9448080.1"/>
    <property type="molecule type" value="Genomic_DNA"/>
</dbReference>
<feature type="transmembrane region" description="Helical" evidence="1">
    <location>
        <begin position="29"/>
        <end position="49"/>
    </location>
</feature>
<accession>A0A9P5XCB2</accession>
<dbReference type="Proteomes" id="UP000807342">
    <property type="component" value="Unassembled WGS sequence"/>
</dbReference>
<keyword evidence="1" id="KW-0812">Transmembrane</keyword>
<comment type="caution">
    <text evidence="2">The sequence shown here is derived from an EMBL/GenBank/DDBJ whole genome shotgun (WGS) entry which is preliminary data.</text>
</comment>
<name>A0A9P5XCB2_9AGAR</name>
<proteinExistence type="predicted"/>
<sequence>MEPLFLMPGAAEVVVIVVVEVMGGRENELGGTVVVVVVVVIVLAVRLALEVPLMTLNGLDLVNIDGDLEDCVGSKSPRIGTHAADEHRNSGLCRSSIASNRDDG</sequence>
<organism evidence="2 3">
    <name type="scientific">Macrolepiota fuliginosa MF-IS2</name>
    <dbReference type="NCBI Taxonomy" id="1400762"/>
    <lineage>
        <taxon>Eukaryota</taxon>
        <taxon>Fungi</taxon>
        <taxon>Dikarya</taxon>
        <taxon>Basidiomycota</taxon>
        <taxon>Agaricomycotina</taxon>
        <taxon>Agaricomycetes</taxon>
        <taxon>Agaricomycetidae</taxon>
        <taxon>Agaricales</taxon>
        <taxon>Agaricineae</taxon>
        <taxon>Agaricaceae</taxon>
        <taxon>Macrolepiota</taxon>
    </lineage>
</organism>
<keyword evidence="1" id="KW-0472">Membrane</keyword>
<gene>
    <name evidence="2" type="ORF">P691DRAFT_71341</name>
</gene>
<evidence type="ECO:0000313" key="3">
    <source>
        <dbReference type="Proteomes" id="UP000807342"/>
    </source>
</evidence>